<protein>
    <submittedName>
        <fullName evidence="2">Uncharacterized protein</fullName>
    </submittedName>
</protein>
<gene>
    <name evidence="2" type="ORF">IA54_011770</name>
</gene>
<keyword evidence="1" id="KW-0472">Membrane</keyword>
<reference evidence="2 3" key="1">
    <citation type="journal article" date="2016" name="Plant Pathol.">
        <title>Genetic characterization of strains named as Xanthomonas axonopodis pv. dieffenbachiae leads to a taxonomic revision of the X. axonopodis species complex.</title>
        <authorList>
            <person name="Constantin E.C."/>
            <person name="Cleenwerck I."/>
            <person name="Maes M."/>
            <person name="Baeyen S."/>
            <person name="Van Malderghem C."/>
            <person name="De Vos P."/>
            <person name="Cottyn B."/>
        </authorList>
    </citation>
    <scope>NUCLEOTIDE SEQUENCE [LARGE SCALE GENOMIC DNA]</scope>
    <source>
        <strain evidence="3">LMG9055</strain>
    </source>
</reference>
<name>A0A1V9GVP9_9XANT</name>
<dbReference type="AlphaFoldDB" id="A0A1V9GVP9"/>
<comment type="caution">
    <text evidence="2">The sequence shown here is derived from an EMBL/GenBank/DDBJ whole genome shotgun (WGS) entry which is preliminary data.</text>
</comment>
<keyword evidence="1" id="KW-0812">Transmembrane</keyword>
<dbReference type="Proteomes" id="UP000050343">
    <property type="component" value="Unassembled WGS sequence"/>
</dbReference>
<feature type="transmembrane region" description="Helical" evidence="1">
    <location>
        <begin position="39"/>
        <end position="57"/>
    </location>
</feature>
<evidence type="ECO:0000313" key="2">
    <source>
        <dbReference type="EMBL" id="OQP74704.1"/>
    </source>
</evidence>
<organism evidence="2 3">
    <name type="scientific">Xanthomonas phaseoli pv. syngonii LMG 9055</name>
    <dbReference type="NCBI Taxonomy" id="1437878"/>
    <lineage>
        <taxon>Bacteria</taxon>
        <taxon>Pseudomonadati</taxon>
        <taxon>Pseudomonadota</taxon>
        <taxon>Gammaproteobacteria</taxon>
        <taxon>Lysobacterales</taxon>
        <taxon>Lysobacteraceae</taxon>
        <taxon>Xanthomonas</taxon>
    </lineage>
</organism>
<accession>A0A1V9GVP9</accession>
<proteinExistence type="predicted"/>
<keyword evidence="1" id="KW-1133">Transmembrane helix</keyword>
<evidence type="ECO:0000313" key="3">
    <source>
        <dbReference type="Proteomes" id="UP000050343"/>
    </source>
</evidence>
<dbReference type="EMBL" id="JPUO02000208">
    <property type="protein sequence ID" value="OQP74704.1"/>
    <property type="molecule type" value="Genomic_DNA"/>
</dbReference>
<sequence length="182" mass="20629">MRPKLFALMKVASIFVMLGLIPPSLLATFIPVEFLQGRYWKWPALAMGIALTVVLRGRNRRLGRPTDTEGGGRVLRVFMFLGMPVMMGFLSWLFLAKAIPLGVTLLVGTTFEQAYVMQTHHQSKSDFCAYQLRDDPMEHAFPDHLCIKEELYLRYPEQPIAVTLRGQRSVLGARVIEIHGPQ</sequence>
<feature type="transmembrane region" description="Helical" evidence="1">
    <location>
        <begin position="77"/>
        <end position="95"/>
    </location>
</feature>
<reference evidence="2 3" key="2">
    <citation type="journal article" date="2017" name="Plant Pathol.">
        <title>Pathogenicity and virulence gene content of Xanthomonas strains infecting Araceae, formerly known as Xanthomonas axonopodis pv. dieffenbachiae.</title>
        <authorList>
            <person name="Constantin E.C."/>
            <person name="Haegeman A."/>
            <person name="Van Vaerenbergh J."/>
            <person name="Baeyen S."/>
            <person name="Van Malderghem C."/>
            <person name="Maes M."/>
            <person name="Cottyn B."/>
        </authorList>
    </citation>
    <scope>NUCLEOTIDE SEQUENCE [LARGE SCALE GENOMIC DNA]</scope>
    <source>
        <strain evidence="3">LMG9055</strain>
    </source>
</reference>
<evidence type="ECO:0000256" key="1">
    <source>
        <dbReference type="SAM" id="Phobius"/>
    </source>
</evidence>